<dbReference type="RefSeq" id="YP_009325167.1">
    <property type="nucleotide sequence ID" value="NC_031944.1"/>
</dbReference>
<organism evidence="1 2">
    <name type="scientific">Synechococcus phage S-WAM1</name>
    <dbReference type="NCBI Taxonomy" id="1815521"/>
    <lineage>
        <taxon>Viruses</taxon>
        <taxon>Duplodnaviria</taxon>
        <taxon>Heunggongvirae</taxon>
        <taxon>Uroviricota</taxon>
        <taxon>Caudoviricetes</taxon>
        <taxon>Pantevenvirales</taxon>
        <taxon>Kyanoviridae</taxon>
        <taxon>Sokavirus</taxon>
        <taxon>Sokavirus swam1</taxon>
    </lineage>
</organism>
<protein>
    <submittedName>
        <fullName evidence="1">Uncharacterized protein</fullName>
    </submittedName>
</protein>
<dbReference type="EMBL" id="KU686210">
    <property type="protein sequence ID" value="AOV61651.1"/>
    <property type="molecule type" value="Genomic_DNA"/>
</dbReference>
<sequence>MSEQKPSQDFHFEFEHHWGGERTQLQKIKGWIAKKQPPLRTVLEFLFSYIEKWYWEGKVIKTMTDVDAQLKELHETWDEQEEETMAATYTTEPSEVEGLDTISVKYSWPGPDQWYQGPLEIFEEPETGPQTTRN</sequence>
<gene>
    <name evidence="1" type="ORF">P090810_178</name>
</gene>
<accession>A0A1D8KSL0</accession>
<evidence type="ECO:0000313" key="1">
    <source>
        <dbReference type="EMBL" id="AOV61651.1"/>
    </source>
</evidence>
<dbReference type="Proteomes" id="UP000204364">
    <property type="component" value="Segment"/>
</dbReference>
<proteinExistence type="predicted"/>
<dbReference type="GeneID" id="30310131"/>
<keyword evidence="2" id="KW-1185">Reference proteome</keyword>
<name>A0A1D8KSL0_9CAUD</name>
<evidence type="ECO:0000313" key="2">
    <source>
        <dbReference type="Proteomes" id="UP000204364"/>
    </source>
</evidence>
<reference evidence="1 2" key="1">
    <citation type="journal article" date="2016" name="Virology">
        <title>The genomic content and context of auxiliary metabolic genes in marine cyanomyoviruses.</title>
        <authorList>
            <person name="Crummett L.T."/>
            <person name="Puxty R.J."/>
            <person name="Weihe C."/>
            <person name="Marston M.F."/>
            <person name="Martiny J.B."/>
        </authorList>
    </citation>
    <scope>NUCLEOTIDE SEQUENCE [LARGE SCALE GENOMIC DNA]</scope>
    <source>
        <strain evidence="1">0810PA09</strain>
    </source>
</reference>
<dbReference type="OrthoDB" id="19252at10239"/>
<dbReference type="KEGG" id="vg:30310131"/>